<accession>A0A1H9JIM9</accession>
<gene>
    <name evidence="5" type="ORF">SAMN02787113_02534</name>
</gene>
<dbReference type="InterPro" id="IPR004107">
    <property type="entry name" value="Integrase_SAM-like_N"/>
</dbReference>
<name>A0A1H9JIM9_9BACI</name>
<dbReference type="GO" id="GO:0006310">
    <property type="term" value="P:DNA recombination"/>
    <property type="evidence" value="ECO:0007669"/>
    <property type="project" value="UniProtKB-KW"/>
</dbReference>
<evidence type="ECO:0000313" key="6">
    <source>
        <dbReference type="Proteomes" id="UP000199410"/>
    </source>
</evidence>
<dbReference type="Pfam" id="PF14657">
    <property type="entry name" value="Arm-DNA-bind_4"/>
    <property type="match status" value="1"/>
</dbReference>
<evidence type="ECO:0000256" key="1">
    <source>
        <dbReference type="ARBA" id="ARBA00022908"/>
    </source>
</evidence>
<dbReference type="Pfam" id="PF14659">
    <property type="entry name" value="Phage_int_SAM_3"/>
    <property type="match status" value="1"/>
</dbReference>
<evidence type="ECO:0000256" key="2">
    <source>
        <dbReference type="ARBA" id="ARBA00023125"/>
    </source>
</evidence>
<proteinExistence type="predicted"/>
<dbReference type="Pfam" id="PF00589">
    <property type="entry name" value="Phage_integrase"/>
    <property type="match status" value="1"/>
</dbReference>
<dbReference type="InterPro" id="IPR013762">
    <property type="entry name" value="Integrase-like_cat_sf"/>
</dbReference>
<organism evidence="5 6">
    <name type="scientific">Lysinibacillus fusiformis</name>
    <dbReference type="NCBI Taxonomy" id="28031"/>
    <lineage>
        <taxon>Bacteria</taxon>
        <taxon>Bacillati</taxon>
        <taxon>Bacillota</taxon>
        <taxon>Bacilli</taxon>
        <taxon>Bacillales</taxon>
        <taxon>Bacillaceae</taxon>
        <taxon>Lysinibacillus</taxon>
    </lineage>
</organism>
<evidence type="ECO:0000259" key="4">
    <source>
        <dbReference type="PROSITE" id="PS51898"/>
    </source>
</evidence>
<dbReference type="InterPro" id="IPR011010">
    <property type="entry name" value="DNA_brk_join_enz"/>
</dbReference>
<dbReference type="InterPro" id="IPR050090">
    <property type="entry name" value="Tyrosine_recombinase_XerCD"/>
</dbReference>
<dbReference type="GO" id="GO:0015074">
    <property type="term" value="P:DNA integration"/>
    <property type="evidence" value="ECO:0007669"/>
    <property type="project" value="UniProtKB-KW"/>
</dbReference>
<dbReference type="SUPFAM" id="SSF56349">
    <property type="entry name" value="DNA breaking-rejoining enzymes"/>
    <property type="match status" value="1"/>
</dbReference>
<dbReference type="CDD" id="cd01189">
    <property type="entry name" value="INT_ICEBs1_C_like"/>
    <property type="match status" value="1"/>
</dbReference>
<dbReference type="Proteomes" id="UP000199410">
    <property type="component" value="Unassembled WGS sequence"/>
</dbReference>
<evidence type="ECO:0000256" key="3">
    <source>
        <dbReference type="ARBA" id="ARBA00023172"/>
    </source>
</evidence>
<dbReference type="PROSITE" id="PS51898">
    <property type="entry name" value="TYR_RECOMBINASE"/>
    <property type="match status" value="1"/>
</dbReference>
<keyword evidence="2" id="KW-0238">DNA-binding</keyword>
<keyword evidence="1" id="KW-0229">DNA integration</keyword>
<dbReference type="InterPro" id="IPR010998">
    <property type="entry name" value="Integrase_recombinase_N"/>
</dbReference>
<keyword evidence="3" id="KW-0233">DNA recombination</keyword>
<dbReference type="InterPro" id="IPR002104">
    <property type="entry name" value="Integrase_catalytic"/>
</dbReference>
<reference evidence="5 6" key="1">
    <citation type="submission" date="2016-10" db="EMBL/GenBank/DDBJ databases">
        <authorList>
            <person name="Varghese N."/>
            <person name="Submissions S."/>
        </authorList>
    </citation>
    <scope>NUCLEOTIDE SEQUENCE [LARGE SCALE GENOMIC DNA]</scope>
    <source>
        <strain evidence="5 6">TC-13</strain>
    </source>
</reference>
<dbReference type="PANTHER" id="PTHR30349">
    <property type="entry name" value="PHAGE INTEGRASE-RELATED"/>
    <property type="match status" value="1"/>
</dbReference>
<comment type="caution">
    <text evidence="5">The sequence shown here is derived from an EMBL/GenBank/DDBJ whole genome shotgun (WGS) entry which is preliminary data.</text>
</comment>
<dbReference type="InterPro" id="IPR028259">
    <property type="entry name" value="AP2-like_int_N"/>
</dbReference>
<sequence length="389" mass="45737">MTTMDKAVKEYMKRGVPHYMVKMYGGIDPYTKRQINITKRGFKTKPEAKAFYAQKQAEMLQRNDTDNPNLTFEQFYHSDYEEYLHNCSLEKSTLGKIKGIFKNHILPFYGDLKLKNISYQDTLRSFEVWKEKLQKPSKVAIELNKCLEQAAHNDYIPKNPVKLDGLRSWEKKEERKRVNAQGDKLFYTSDEIDLFIQKLKTTDDILKIASFLLLVNLGLRKGELLALQWQDIDFQNKKIHIHQAIGTDEFNKPYIKATKNFLERTLDIDEETFQALLKWQELQAKQLKWQSLEHQGDKQFIFPNSKNTFYNNCKLNAWLKKFQTQHGLKLVSVHGLRHSCATRIYYQTNDVKFIQHFLGHTDMTTTVDTYIHCIPELGSMLVKGFNRTA</sequence>
<dbReference type="GO" id="GO:0003677">
    <property type="term" value="F:DNA binding"/>
    <property type="evidence" value="ECO:0007669"/>
    <property type="project" value="UniProtKB-KW"/>
</dbReference>
<dbReference type="Gene3D" id="1.10.150.130">
    <property type="match status" value="1"/>
</dbReference>
<protein>
    <submittedName>
        <fullName evidence="5">Site-specific recombinase XerD</fullName>
    </submittedName>
</protein>
<dbReference type="AlphaFoldDB" id="A0A1H9JIM9"/>
<feature type="domain" description="Tyr recombinase" evidence="4">
    <location>
        <begin position="182"/>
        <end position="383"/>
    </location>
</feature>
<evidence type="ECO:0000313" key="5">
    <source>
        <dbReference type="EMBL" id="SEQ86831.1"/>
    </source>
</evidence>
<dbReference type="Gene3D" id="1.10.443.10">
    <property type="entry name" value="Intergrase catalytic core"/>
    <property type="match status" value="1"/>
</dbReference>
<dbReference type="EMBL" id="FOEL01000008">
    <property type="protein sequence ID" value="SEQ86831.1"/>
    <property type="molecule type" value="Genomic_DNA"/>
</dbReference>